<evidence type="ECO:0000256" key="5">
    <source>
        <dbReference type="ARBA" id="ARBA00022927"/>
    </source>
</evidence>
<proteinExistence type="inferred from homology"/>
<feature type="region of interest" description="Disordered" evidence="10">
    <location>
        <begin position="43"/>
        <end position="62"/>
    </location>
</feature>
<dbReference type="RefSeq" id="WP_315625100.1">
    <property type="nucleotide sequence ID" value="NZ_JAUHMF010000002.1"/>
</dbReference>
<dbReference type="EMBL" id="JAUHMF010000002">
    <property type="protein sequence ID" value="MDT8898441.1"/>
    <property type="molecule type" value="Genomic_DNA"/>
</dbReference>
<comment type="subunit">
    <text evidence="9">Forms a complex with TatC.</text>
</comment>
<dbReference type="InterPro" id="IPR006312">
    <property type="entry name" value="TatA/E"/>
</dbReference>
<reference evidence="11 12" key="1">
    <citation type="submission" date="2023-07" db="EMBL/GenBank/DDBJ databases">
        <title>Novel species of Thermanaerothrix with wide hydrolytic capabilities.</title>
        <authorList>
            <person name="Zayulina K.S."/>
            <person name="Podosokorskaya O.A."/>
            <person name="Elcheninov A.G."/>
        </authorList>
    </citation>
    <scope>NUCLEOTIDE SEQUENCE [LARGE SCALE GENOMIC DNA]</scope>
    <source>
        <strain evidence="11 12">4228-RoL</strain>
    </source>
</reference>
<sequence>MWRPGLPELLIILVLILLLFGPGRITKIAGELGSGIRAFREGLTKKGEDETAEKDETTPPSP</sequence>
<dbReference type="InterPro" id="IPR003369">
    <property type="entry name" value="TatA/B/E"/>
</dbReference>
<keyword evidence="6 9" id="KW-1133">Transmembrane helix</keyword>
<evidence type="ECO:0000256" key="4">
    <source>
        <dbReference type="ARBA" id="ARBA00022692"/>
    </source>
</evidence>
<dbReference type="HAMAP" id="MF_00236">
    <property type="entry name" value="TatA_E"/>
    <property type="match status" value="1"/>
</dbReference>
<comment type="subcellular location">
    <subcellularLocation>
        <location evidence="1 9">Cell membrane</location>
        <topology evidence="1 9">Single-pass membrane protein</topology>
    </subcellularLocation>
</comment>
<keyword evidence="4 9" id="KW-0812">Transmembrane</keyword>
<evidence type="ECO:0000256" key="9">
    <source>
        <dbReference type="HAMAP-Rule" id="MF_00236"/>
    </source>
</evidence>
<accession>A0ABU3NNM2</accession>
<dbReference type="Pfam" id="PF02416">
    <property type="entry name" value="TatA_B_E"/>
    <property type="match status" value="1"/>
</dbReference>
<evidence type="ECO:0000256" key="10">
    <source>
        <dbReference type="SAM" id="MobiDB-lite"/>
    </source>
</evidence>
<evidence type="ECO:0000313" key="11">
    <source>
        <dbReference type="EMBL" id="MDT8898441.1"/>
    </source>
</evidence>
<name>A0ABU3NNM2_9CHLR</name>
<dbReference type="Proteomes" id="UP001254165">
    <property type="component" value="Unassembled WGS sequence"/>
</dbReference>
<gene>
    <name evidence="9" type="primary">tatA</name>
    <name evidence="11" type="ORF">QYE77_09190</name>
</gene>
<keyword evidence="5 9" id="KW-0653">Protein transport</keyword>
<comment type="caution">
    <text evidence="11">The sequence shown here is derived from an EMBL/GenBank/DDBJ whole genome shotgun (WGS) entry which is preliminary data.</text>
</comment>
<organism evidence="11 12">
    <name type="scientific">Thermanaerothrix solaris</name>
    <dbReference type="NCBI Taxonomy" id="3058434"/>
    <lineage>
        <taxon>Bacteria</taxon>
        <taxon>Bacillati</taxon>
        <taxon>Chloroflexota</taxon>
        <taxon>Anaerolineae</taxon>
        <taxon>Anaerolineales</taxon>
        <taxon>Anaerolineaceae</taxon>
        <taxon>Thermanaerothrix</taxon>
    </lineage>
</organism>
<dbReference type="Gene3D" id="1.20.5.3310">
    <property type="match status" value="1"/>
</dbReference>
<evidence type="ECO:0000256" key="6">
    <source>
        <dbReference type="ARBA" id="ARBA00022989"/>
    </source>
</evidence>
<evidence type="ECO:0000256" key="3">
    <source>
        <dbReference type="ARBA" id="ARBA00022475"/>
    </source>
</evidence>
<comment type="function">
    <text evidence="9">Part of the twin-arginine translocation (Tat) system that transports large folded proteins containing a characteristic twin-arginine motif in their signal peptide across membranes. TatA could form the protein-conducting channel of the Tat system.</text>
</comment>
<keyword evidence="12" id="KW-1185">Reference proteome</keyword>
<evidence type="ECO:0000256" key="7">
    <source>
        <dbReference type="ARBA" id="ARBA00023010"/>
    </source>
</evidence>
<evidence type="ECO:0000256" key="1">
    <source>
        <dbReference type="ARBA" id="ARBA00004162"/>
    </source>
</evidence>
<protein>
    <recommendedName>
        <fullName evidence="9">Sec-independent protein translocase protein TatA</fullName>
    </recommendedName>
</protein>
<evidence type="ECO:0000256" key="2">
    <source>
        <dbReference type="ARBA" id="ARBA00022448"/>
    </source>
</evidence>
<keyword evidence="2 9" id="KW-0813">Transport</keyword>
<dbReference type="PANTHER" id="PTHR42982">
    <property type="entry name" value="SEC-INDEPENDENT PROTEIN TRANSLOCASE PROTEIN TATA"/>
    <property type="match status" value="1"/>
</dbReference>
<comment type="similarity">
    <text evidence="9">Belongs to the TatA/E family.</text>
</comment>
<evidence type="ECO:0000313" key="12">
    <source>
        <dbReference type="Proteomes" id="UP001254165"/>
    </source>
</evidence>
<evidence type="ECO:0000256" key="8">
    <source>
        <dbReference type="ARBA" id="ARBA00023136"/>
    </source>
</evidence>
<dbReference type="PANTHER" id="PTHR42982:SF1">
    <property type="entry name" value="SEC-INDEPENDENT PROTEIN TRANSLOCASE PROTEIN TATA"/>
    <property type="match status" value="1"/>
</dbReference>
<keyword evidence="7 9" id="KW-0811">Translocation</keyword>
<keyword evidence="3 9" id="KW-1003">Cell membrane</keyword>
<keyword evidence="8 9" id="KW-0472">Membrane</keyword>